<keyword evidence="3" id="KW-1185">Reference proteome</keyword>
<evidence type="ECO:0000313" key="4">
    <source>
        <dbReference type="Proteomes" id="UP000245778"/>
    </source>
</evidence>
<protein>
    <submittedName>
        <fullName evidence="1">Uncharacterized protein</fullName>
    </submittedName>
</protein>
<dbReference type="Proteomes" id="UP000064844">
    <property type="component" value="Chromosome"/>
</dbReference>
<reference evidence="3" key="2">
    <citation type="submission" date="2015-04" db="EMBL/GenBank/DDBJ databases">
        <title>A butyrogenic pathway from the amino acid lysine in a human gut commensal.</title>
        <authorList>
            <person name="de Vos W.M."/>
            <person name="Bui N.T.P."/>
            <person name="Plugge C.M."/>
            <person name="Ritari J."/>
        </authorList>
    </citation>
    <scope>NUCLEOTIDE SEQUENCE [LARGE SCALE GENOMIC DNA]</scope>
    <source>
        <strain evidence="3">AF211</strain>
    </source>
</reference>
<name>A0A0S2W7X0_9FIRM</name>
<sequence>MENTKTCETCKHFIQHYYKFGQTFRPLSVGHCTDPRCRDKKVETPACHRYLLKK</sequence>
<reference evidence="1 3" key="1">
    <citation type="journal article" date="2015" name="Nat. Commun.">
        <title>Production of butyrate from lysine and the Amadori product fructoselysine by a human gut commensal.</title>
        <authorList>
            <person name="Bui T.P."/>
            <person name="Ritari J."/>
            <person name="Boeren S."/>
            <person name="de Waard P."/>
            <person name="Plugge C.M."/>
            <person name="de Vos W.M."/>
        </authorList>
    </citation>
    <scope>NUCLEOTIDE SEQUENCE [LARGE SCALE GENOMIC DNA]</scope>
    <source>
        <strain evidence="1 3">AF211</strain>
    </source>
</reference>
<dbReference type="EMBL" id="CP011307">
    <property type="protein sequence ID" value="ALP95450.1"/>
    <property type="molecule type" value="Genomic_DNA"/>
</dbReference>
<accession>A0A0S2W7X0</accession>
<dbReference type="GeneID" id="93230805"/>
<organism evidence="1 3">
    <name type="scientific">Intestinimonas butyriciproducens</name>
    <dbReference type="NCBI Taxonomy" id="1297617"/>
    <lineage>
        <taxon>Bacteria</taxon>
        <taxon>Bacillati</taxon>
        <taxon>Bacillota</taxon>
        <taxon>Clostridia</taxon>
        <taxon>Eubacteriales</taxon>
        <taxon>Intestinimonas</taxon>
    </lineage>
</organism>
<dbReference type="EMBL" id="QEKK01000007">
    <property type="protein sequence ID" value="PVY48452.1"/>
    <property type="molecule type" value="Genomic_DNA"/>
</dbReference>
<evidence type="ECO:0000313" key="1">
    <source>
        <dbReference type="EMBL" id="ALP95450.1"/>
    </source>
</evidence>
<proteinExistence type="predicted"/>
<dbReference type="Proteomes" id="UP000245778">
    <property type="component" value="Unassembled WGS sequence"/>
</dbReference>
<reference evidence="2 4" key="3">
    <citation type="submission" date="2018-04" db="EMBL/GenBank/DDBJ databases">
        <title>Genomic Encyclopedia of Type Strains, Phase IV (KMG-IV): sequencing the most valuable type-strain genomes for metagenomic binning, comparative biology and taxonomic classification.</title>
        <authorList>
            <person name="Goeker M."/>
        </authorList>
    </citation>
    <scope>NUCLEOTIDE SEQUENCE [LARGE SCALE GENOMIC DNA]</scope>
    <source>
        <strain evidence="2 4">DSM 26588</strain>
    </source>
</reference>
<gene>
    <name evidence="2" type="ORF">C7373_107202</name>
    <name evidence="1" type="ORF">IB211_03059</name>
</gene>
<dbReference type="RefSeq" id="WP_165366651.1">
    <property type="nucleotide sequence ID" value="NZ_CP011307.1"/>
</dbReference>
<evidence type="ECO:0000313" key="2">
    <source>
        <dbReference type="EMBL" id="PVY48452.1"/>
    </source>
</evidence>
<dbReference type="AlphaFoldDB" id="A0A0S2W7X0"/>
<dbReference type="KEGG" id="ibu:IB211_03059"/>
<evidence type="ECO:0000313" key="3">
    <source>
        <dbReference type="Proteomes" id="UP000064844"/>
    </source>
</evidence>
<dbReference type="eggNOG" id="ENOG502ZPGW">
    <property type="taxonomic scope" value="Bacteria"/>
</dbReference>